<evidence type="ECO:0000313" key="3">
    <source>
        <dbReference type="Proteomes" id="UP001222027"/>
    </source>
</evidence>
<comment type="caution">
    <text evidence="2">The sequence shown here is derived from an EMBL/GenBank/DDBJ whole genome shotgun (WGS) entry which is preliminary data.</text>
</comment>
<accession>A0AAV8PQS1</accession>
<reference evidence="2 3" key="1">
    <citation type="submission" date="2022-12" db="EMBL/GenBank/DDBJ databases">
        <title>Chromosome-scale assembly of the Ensete ventricosum genome.</title>
        <authorList>
            <person name="Dussert Y."/>
            <person name="Stocks J."/>
            <person name="Wendawek A."/>
            <person name="Woldeyes F."/>
            <person name="Nichols R.A."/>
            <person name="Borrell J.S."/>
        </authorList>
    </citation>
    <scope>NUCLEOTIDE SEQUENCE [LARGE SCALE GENOMIC DNA]</scope>
    <source>
        <strain evidence="3">cv. Maze</strain>
        <tissue evidence="2">Seeds</tissue>
    </source>
</reference>
<feature type="region of interest" description="Disordered" evidence="1">
    <location>
        <begin position="1"/>
        <end position="63"/>
    </location>
</feature>
<dbReference type="EMBL" id="JAQQAF010000009">
    <property type="protein sequence ID" value="KAJ8460817.1"/>
    <property type="molecule type" value="Genomic_DNA"/>
</dbReference>
<gene>
    <name evidence="2" type="ORF">OPV22_033743</name>
</gene>
<protein>
    <submittedName>
        <fullName evidence="2">Uncharacterized protein</fullName>
    </submittedName>
</protein>
<dbReference type="AlphaFoldDB" id="A0AAV8PQS1"/>
<evidence type="ECO:0000256" key="1">
    <source>
        <dbReference type="SAM" id="MobiDB-lite"/>
    </source>
</evidence>
<organism evidence="2 3">
    <name type="scientific">Ensete ventricosum</name>
    <name type="common">Abyssinian banana</name>
    <name type="synonym">Musa ensete</name>
    <dbReference type="NCBI Taxonomy" id="4639"/>
    <lineage>
        <taxon>Eukaryota</taxon>
        <taxon>Viridiplantae</taxon>
        <taxon>Streptophyta</taxon>
        <taxon>Embryophyta</taxon>
        <taxon>Tracheophyta</taxon>
        <taxon>Spermatophyta</taxon>
        <taxon>Magnoliopsida</taxon>
        <taxon>Liliopsida</taxon>
        <taxon>Zingiberales</taxon>
        <taxon>Musaceae</taxon>
        <taxon>Ensete</taxon>
    </lineage>
</organism>
<keyword evidence="3" id="KW-1185">Reference proteome</keyword>
<proteinExistence type="predicted"/>
<evidence type="ECO:0000313" key="2">
    <source>
        <dbReference type="EMBL" id="KAJ8460817.1"/>
    </source>
</evidence>
<sequence length="161" mass="18026">MVGTRATPRPSYARPIATAGGNAGVARGPRGPRHWRETQSEGGQPGGGEAGSGPKPLIHVRDNGAPPHLYWPTWVERTPYAKVTSQSVHITSPKREEHQRIRRQWEDLPRFDGHGQICRPRCKLDPLVLLTLQVERDYVGFASFPLPLLWRILLRVASGFR</sequence>
<dbReference type="Proteomes" id="UP001222027">
    <property type="component" value="Unassembled WGS sequence"/>
</dbReference>
<name>A0AAV8PQS1_ENSVE</name>